<name>A0A6G0IVB7_LARCR</name>
<keyword evidence="3" id="KW-1185">Reference proteome</keyword>
<comment type="caution">
    <text evidence="2">The sequence shown here is derived from an EMBL/GenBank/DDBJ whole genome shotgun (WGS) entry which is preliminary data.</text>
</comment>
<proteinExistence type="predicted"/>
<feature type="compositionally biased region" description="Polar residues" evidence="1">
    <location>
        <begin position="116"/>
        <end position="142"/>
    </location>
</feature>
<reference evidence="2 3" key="1">
    <citation type="submission" date="2019-07" db="EMBL/GenBank/DDBJ databases">
        <title>Chromosome genome assembly for large yellow croaker.</title>
        <authorList>
            <person name="Xiao S."/>
        </authorList>
    </citation>
    <scope>NUCLEOTIDE SEQUENCE [LARGE SCALE GENOMIC DNA]</scope>
    <source>
        <strain evidence="2">JMULYC20181020</strain>
        <tissue evidence="2">Muscle</tissue>
    </source>
</reference>
<evidence type="ECO:0000313" key="2">
    <source>
        <dbReference type="EMBL" id="KAE8295186.1"/>
    </source>
</evidence>
<organism evidence="2 3">
    <name type="scientific">Larimichthys crocea</name>
    <name type="common">Large yellow croaker</name>
    <name type="synonym">Pseudosciaena crocea</name>
    <dbReference type="NCBI Taxonomy" id="215358"/>
    <lineage>
        <taxon>Eukaryota</taxon>
        <taxon>Metazoa</taxon>
        <taxon>Chordata</taxon>
        <taxon>Craniata</taxon>
        <taxon>Vertebrata</taxon>
        <taxon>Euteleostomi</taxon>
        <taxon>Actinopterygii</taxon>
        <taxon>Neopterygii</taxon>
        <taxon>Teleostei</taxon>
        <taxon>Neoteleostei</taxon>
        <taxon>Acanthomorphata</taxon>
        <taxon>Eupercaria</taxon>
        <taxon>Sciaenidae</taxon>
        <taxon>Larimichthys</taxon>
    </lineage>
</organism>
<feature type="region of interest" description="Disordered" evidence="1">
    <location>
        <begin position="88"/>
        <end position="150"/>
    </location>
</feature>
<protein>
    <submittedName>
        <fullName evidence="2">Uncharacterized protein</fullName>
    </submittedName>
</protein>
<evidence type="ECO:0000256" key="1">
    <source>
        <dbReference type="SAM" id="MobiDB-lite"/>
    </source>
</evidence>
<dbReference type="EMBL" id="REGW02000006">
    <property type="protein sequence ID" value="KAE8295186.1"/>
    <property type="molecule type" value="Genomic_DNA"/>
</dbReference>
<accession>A0A6G0IVB7</accession>
<dbReference type="AlphaFoldDB" id="A0A6G0IVB7"/>
<sequence length="380" mass="43512">MHQHTHKHAYSPILHPSSTILPAPTQDCKFNMHLPRGTTRPSFAPVTAFHRATQNSFTSTKRGKWGALHVCIAWKIYYHEQLKKMQQKPNSLHRDLTPEYPATSPPDSAQHKEADQSSCIHTNLNAPGNRSYLSDSHTSSPASCHGRTTKTEKLDWEKLEQTATNLHWKEKPAEEEETHRIHRTDTAKDLHLIYKSWDQAVTPEPDRRHSSSLHRKRQHDCDSFIKAKRAKQEIVDNQSDSSAQHINSSDLSVLYPDSSCCNVTRTPVGLVSYPGAQMHPYQTASWKPVWDAHKRMELHSALKDSSVNSCKEMKIPLVAQTQKEAFHGFFAPPLYFPLPSLRQQETVYLRGREFLYPHHENLHRHQLPRPGFLATSYLGP</sequence>
<gene>
    <name evidence="2" type="ORF">D5F01_LYC06112</name>
</gene>
<dbReference type="Proteomes" id="UP000424527">
    <property type="component" value="Unassembled WGS sequence"/>
</dbReference>
<evidence type="ECO:0000313" key="3">
    <source>
        <dbReference type="Proteomes" id="UP000424527"/>
    </source>
</evidence>